<evidence type="ECO:0000313" key="1">
    <source>
        <dbReference type="EMBL" id="CAF1822416.1"/>
    </source>
</evidence>
<accession>A0A816JGU2</accession>
<dbReference type="AlphaFoldDB" id="A0A816JGU2"/>
<feature type="non-terminal residue" evidence="1">
    <location>
        <position position="56"/>
    </location>
</feature>
<sequence>MLTFFAFNINNKETRREGKCVCVLPYPMSLDVPGSPHTYWGRFLGVPRDVPSPPPP</sequence>
<dbReference type="Proteomes" id="UP001295469">
    <property type="component" value="Chromosome C04"/>
</dbReference>
<proteinExistence type="predicted"/>
<organism evidence="1">
    <name type="scientific">Brassica napus</name>
    <name type="common">Rape</name>
    <dbReference type="NCBI Taxonomy" id="3708"/>
    <lineage>
        <taxon>Eukaryota</taxon>
        <taxon>Viridiplantae</taxon>
        <taxon>Streptophyta</taxon>
        <taxon>Embryophyta</taxon>
        <taxon>Tracheophyta</taxon>
        <taxon>Spermatophyta</taxon>
        <taxon>Magnoliopsida</taxon>
        <taxon>eudicotyledons</taxon>
        <taxon>Gunneridae</taxon>
        <taxon>Pentapetalae</taxon>
        <taxon>rosids</taxon>
        <taxon>malvids</taxon>
        <taxon>Brassicales</taxon>
        <taxon>Brassicaceae</taxon>
        <taxon>Brassiceae</taxon>
        <taxon>Brassica</taxon>
    </lineage>
</organism>
<gene>
    <name evidence="1" type="ORF">DARMORV10_C04P16730.1</name>
</gene>
<reference evidence="1" key="1">
    <citation type="submission" date="2021-01" db="EMBL/GenBank/DDBJ databases">
        <authorList>
            <consortium name="Genoscope - CEA"/>
            <person name="William W."/>
        </authorList>
    </citation>
    <scope>NUCLEOTIDE SEQUENCE</scope>
</reference>
<dbReference type="EMBL" id="HG994368">
    <property type="protein sequence ID" value="CAF1822416.1"/>
    <property type="molecule type" value="Genomic_DNA"/>
</dbReference>
<name>A0A816JGU2_BRANA</name>
<protein>
    <submittedName>
        <fullName evidence="1">(rape) hypothetical protein</fullName>
    </submittedName>
</protein>